<feature type="compositionally biased region" description="Pro residues" evidence="1">
    <location>
        <begin position="121"/>
        <end position="134"/>
    </location>
</feature>
<dbReference type="Gramene" id="OMERI08G18100.1">
    <property type="protein sequence ID" value="OMERI08G18100.1"/>
    <property type="gene ID" value="OMERI08G18100"/>
</dbReference>
<sequence length="183" mass="19702">MAISAARRNAFVAVPFPNHRRHHPCIQATSSEAATFRRINGGDLGTGAGRRRRPHSDLTLTLEGQSQVGRESSRIEPAAEKKSRGPRARGSTAGCPGYINTKRVLMLPHPQHPPNPRRRPPSTPHPTPAPPPGLPLLVGSRSLGTGLLRSSSSIRALAQPSFQRRVAGGQKLIEMVTTEVFLA</sequence>
<evidence type="ECO:0000313" key="3">
    <source>
        <dbReference type="Proteomes" id="UP000008021"/>
    </source>
</evidence>
<reference evidence="2" key="1">
    <citation type="submission" date="2015-04" db="UniProtKB">
        <authorList>
            <consortium name="EnsemblPlants"/>
        </authorList>
    </citation>
    <scope>IDENTIFICATION</scope>
</reference>
<proteinExistence type="predicted"/>
<evidence type="ECO:0000313" key="2">
    <source>
        <dbReference type="EnsemblPlants" id="OMERI08G18100.1"/>
    </source>
</evidence>
<dbReference type="Proteomes" id="UP000008021">
    <property type="component" value="Chromosome 8"/>
</dbReference>
<feature type="compositionally biased region" description="Basic and acidic residues" evidence="1">
    <location>
        <begin position="71"/>
        <end position="83"/>
    </location>
</feature>
<feature type="region of interest" description="Disordered" evidence="1">
    <location>
        <begin position="38"/>
        <end position="134"/>
    </location>
</feature>
<protein>
    <submittedName>
        <fullName evidence="2">Uncharacterized protein</fullName>
    </submittedName>
</protein>
<feature type="compositionally biased region" description="Polar residues" evidence="1">
    <location>
        <begin position="58"/>
        <end position="70"/>
    </location>
</feature>
<dbReference type="HOGENOM" id="CLU_1477386_0_0_1"/>
<evidence type="ECO:0000256" key="1">
    <source>
        <dbReference type="SAM" id="MobiDB-lite"/>
    </source>
</evidence>
<organism evidence="2">
    <name type="scientific">Oryza meridionalis</name>
    <dbReference type="NCBI Taxonomy" id="40149"/>
    <lineage>
        <taxon>Eukaryota</taxon>
        <taxon>Viridiplantae</taxon>
        <taxon>Streptophyta</taxon>
        <taxon>Embryophyta</taxon>
        <taxon>Tracheophyta</taxon>
        <taxon>Spermatophyta</taxon>
        <taxon>Magnoliopsida</taxon>
        <taxon>Liliopsida</taxon>
        <taxon>Poales</taxon>
        <taxon>Poaceae</taxon>
        <taxon>BOP clade</taxon>
        <taxon>Oryzoideae</taxon>
        <taxon>Oryzeae</taxon>
        <taxon>Oryzinae</taxon>
        <taxon>Oryza</taxon>
    </lineage>
</organism>
<reference evidence="2" key="2">
    <citation type="submission" date="2018-05" db="EMBL/GenBank/DDBJ databases">
        <title>OmerRS3 (Oryza meridionalis Reference Sequence Version 3).</title>
        <authorList>
            <person name="Zhang J."/>
            <person name="Kudrna D."/>
            <person name="Lee S."/>
            <person name="Talag J."/>
            <person name="Welchert J."/>
            <person name="Wing R.A."/>
        </authorList>
    </citation>
    <scope>NUCLEOTIDE SEQUENCE [LARGE SCALE GENOMIC DNA]</scope>
    <source>
        <strain evidence="2">cv. OR44</strain>
    </source>
</reference>
<name>A0A0E0ENX1_9ORYZ</name>
<dbReference type="EnsemblPlants" id="OMERI08G18100.1">
    <property type="protein sequence ID" value="OMERI08G18100.1"/>
    <property type="gene ID" value="OMERI08G18100"/>
</dbReference>
<keyword evidence="3" id="KW-1185">Reference proteome</keyword>
<accession>A0A0E0ENX1</accession>
<dbReference type="AlphaFoldDB" id="A0A0E0ENX1"/>